<dbReference type="InterPro" id="IPR038765">
    <property type="entry name" value="Papain-like_cys_pep_sf"/>
</dbReference>
<dbReference type="GO" id="GO:0006508">
    <property type="term" value="P:proteolysis"/>
    <property type="evidence" value="ECO:0007669"/>
    <property type="project" value="UniProtKB-KW"/>
</dbReference>
<dbReference type="InterPro" id="IPR013128">
    <property type="entry name" value="Peptidase_C1A"/>
</dbReference>
<keyword evidence="7" id="KW-1185">Reference proteome</keyword>
<evidence type="ECO:0000256" key="2">
    <source>
        <dbReference type="ARBA" id="ARBA00022670"/>
    </source>
</evidence>
<comment type="similarity">
    <text evidence="1">Belongs to the peptidase C1 family.</text>
</comment>
<dbReference type="PANTHER" id="PTHR12411">
    <property type="entry name" value="CYSTEINE PROTEASE FAMILY C1-RELATED"/>
    <property type="match status" value="1"/>
</dbReference>
<evidence type="ECO:0000259" key="5">
    <source>
        <dbReference type="SMART" id="SM00645"/>
    </source>
</evidence>
<reference evidence="7" key="1">
    <citation type="journal article" date="2017" name="Front. Plant Sci.">
        <title>Climate Clever Clovers: New Paradigm to Reduce the Environmental Footprint of Ruminants by Breeding Low Methanogenic Forages Utilizing Haplotype Variation.</title>
        <authorList>
            <person name="Kaur P."/>
            <person name="Appels R."/>
            <person name="Bayer P.E."/>
            <person name="Keeble-Gagnere G."/>
            <person name="Wang J."/>
            <person name="Hirakawa H."/>
            <person name="Shirasawa K."/>
            <person name="Vercoe P."/>
            <person name="Stefanova K."/>
            <person name="Durmic Z."/>
            <person name="Nichols P."/>
            <person name="Revell C."/>
            <person name="Isobe S.N."/>
            <person name="Edwards D."/>
            <person name="Erskine W."/>
        </authorList>
    </citation>
    <scope>NUCLEOTIDE SEQUENCE [LARGE SCALE GENOMIC DNA]</scope>
    <source>
        <strain evidence="7">cv. Daliak</strain>
    </source>
</reference>
<dbReference type="EMBL" id="DF973601">
    <property type="protein sequence ID" value="GAU35707.1"/>
    <property type="molecule type" value="Genomic_DNA"/>
</dbReference>
<keyword evidence="3" id="KW-0378">Hydrolase</keyword>
<dbReference type="Pfam" id="PF00112">
    <property type="entry name" value="Peptidase_C1"/>
    <property type="match status" value="1"/>
</dbReference>
<gene>
    <name evidence="6" type="ORF">TSUD_258820</name>
</gene>
<dbReference type="InterPro" id="IPR000668">
    <property type="entry name" value="Peptidase_C1A_C"/>
</dbReference>
<proteinExistence type="inferred from homology"/>
<accession>A0A2Z6NZU8</accession>
<keyword evidence="4" id="KW-0788">Thiol protease</keyword>
<organism evidence="6 7">
    <name type="scientific">Trifolium subterraneum</name>
    <name type="common">Subterranean clover</name>
    <dbReference type="NCBI Taxonomy" id="3900"/>
    <lineage>
        <taxon>Eukaryota</taxon>
        <taxon>Viridiplantae</taxon>
        <taxon>Streptophyta</taxon>
        <taxon>Embryophyta</taxon>
        <taxon>Tracheophyta</taxon>
        <taxon>Spermatophyta</taxon>
        <taxon>Magnoliopsida</taxon>
        <taxon>eudicotyledons</taxon>
        <taxon>Gunneridae</taxon>
        <taxon>Pentapetalae</taxon>
        <taxon>rosids</taxon>
        <taxon>fabids</taxon>
        <taxon>Fabales</taxon>
        <taxon>Fabaceae</taxon>
        <taxon>Papilionoideae</taxon>
        <taxon>50 kb inversion clade</taxon>
        <taxon>NPAAA clade</taxon>
        <taxon>Hologalegina</taxon>
        <taxon>IRL clade</taxon>
        <taxon>Trifolieae</taxon>
        <taxon>Trifolium</taxon>
    </lineage>
</organism>
<evidence type="ECO:0000256" key="1">
    <source>
        <dbReference type="ARBA" id="ARBA00008455"/>
    </source>
</evidence>
<protein>
    <recommendedName>
        <fullName evidence="5">Peptidase C1A papain C-terminal domain-containing protein</fullName>
    </recommendedName>
</protein>
<dbReference type="AlphaFoldDB" id="A0A2Z6NZU8"/>
<dbReference type="GO" id="GO:0008234">
    <property type="term" value="F:cysteine-type peptidase activity"/>
    <property type="evidence" value="ECO:0007669"/>
    <property type="project" value="UniProtKB-KW"/>
</dbReference>
<dbReference type="Proteomes" id="UP000242715">
    <property type="component" value="Unassembled WGS sequence"/>
</dbReference>
<dbReference type="SMART" id="SM00645">
    <property type="entry name" value="Pept_C1"/>
    <property type="match status" value="1"/>
</dbReference>
<feature type="domain" description="Peptidase C1A papain C-terminal" evidence="5">
    <location>
        <begin position="5"/>
        <end position="330"/>
    </location>
</feature>
<evidence type="ECO:0000256" key="3">
    <source>
        <dbReference type="ARBA" id="ARBA00022801"/>
    </source>
</evidence>
<dbReference type="OrthoDB" id="5853139at2759"/>
<evidence type="ECO:0000313" key="7">
    <source>
        <dbReference type="Proteomes" id="UP000242715"/>
    </source>
</evidence>
<evidence type="ECO:0000256" key="4">
    <source>
        <dbReference type="ARBA" id="ARBA00022807"/>
    </source>
</evidence>
<name>A0A2Z6NZU8_TRISU</name>
<dbReference type="SUPFAM" id="SSF54001">
    <property type="entry name" value="Cysteine proteinases"/>
    <property type="match status" value="2"/>
</dbReference>
<keyword evidence="2" id="KW-0645">Protease</keyword>
<evidence type="ECO:0000313" key="6">
    <source>
        <dbReference type="EMBL" id="GAU35707.1"/>
    </source>
</evidence>
<dbReference type="Gene3D" id="3.90.70.10">
    <property type="entry name" value="Cysteine proteinases"/>
    <property type="match status" value="1"/>
</dbReference>
<sequence length="362" mass="40679">MFKTLKYIVDWRAKGIVTPVVDQGDYVQELTDCLGGMRGLEKKDAFDHIRRNGIGLADDYPQPGVRYHIDGIFEIPITVYSEYNLQKAVAHQPVTVSMVYTRVSVVKTALRICTGLRNSGTRYGIGGILVKALYPVVNSMHSLYGSIRQFSGTRGRHKKRKNGGYSNPEDMTPYYQMAAAFFLHLSLCHRQGSHELTDCLRGMRGLEKKNEFDHIRRNGIGLADDYPQPGVKYHIDENVEIPITVYSEYNLQKAVAHQPVTGIYKGERPEDCIVHAVLVVGYGTLDGKDYWIIKNSYGPNWGIGGYAPVLRNSGTRYGIGGILVKALYPVGKKAYGNHNITLPCQRESISYRACFEIMLLLY</sequence>